<dbReference type="EMBL" id="JABJXA010000021">
    <property type="protein sequence ID" value="MBB1258335.1"/>
    <property type="molecule type" value="Genomic_DNA"/>
</dbReference>
<feature type="transmembrane region" description="Helical" evidence="1">
    <location>
        <begin position="21"/>
        <end position="44"/>
    </location>
</feature>
<dbReference type="InterPro" id="IPR012495">
    <property type="entry name" value="TadE-like_dom"/>
</dbReference>
<dbReference type="RefSeq" id="WP_153506730.1">
    <property type="nucleotide sequence ID" value="NZ_JABJXA010000021.1"/>
</dbReference>
<proteinExistence type="predicted"/>
<evidence type="ECO:0000256" key="1">
    <source>
        <dbReference type="SAM" id="Phobius"/>
    </source>
</evidence>
<dbReference type="OrthoDB" id="4220102at2"/>
<evidence type="ECO:0000259" key="2">
    <source>
        <dbReference type="Pfam" id="PF07811"/>
    </source>
</evidence>
<sequence length="136" mass="14329">MRHLRVRGRQADDRGEASIQIAIILPVVFVLTLMVVQVVMWYLARETALDAARAGARAAAAYQASPGDGAAAARARLRQTSGDLLRGTAVSASSNGERVQVQVSGTAVSLIPGVGARRFTQTATAEVERWTTPGEG</sequence>
<organism evidence="3 4">
    <name type="scientific">Streptomyces alkaliterrae</name>
    <dbReference type="NCBI Taxonomy" id="2213162"/>
    <lineage>
        <taxon>Bacteria</taxon>
        <taxon>Bacillati</taxon>
        <taxon>Actinomycetota</taxon>
        <taxon>Actinomycetes</taxon>
        <taxon>Kitasatosporales</taxon>
        <taxon>Streptomycetaceae</taxon>
        <taxon>Streptomyces</taxon>
    </lineage>
</organism>
<keyword evidence="1" id="KW-0812">Transmembrane</keyword>
<dbReference type="AlphaFoldDB" id="A0A7W3WU57"/>
<gene>
    <name evidence="3" type="ORF">H3147_05760</name>
</gene>
<dbReference type="Pfam" id="PF07811">
    <property type="entry name" value="TadE"/>
    <property type="match status" value="1"/>
</dbReference>
<feature type="domain" description="TadE-like" evidence="2">
    <location>
        <begin position="15"/>
        <end position="57"/>
    </location>
</feature>
<reference evidence="4" key="1">
    <citation type="submission" date="2020-05" db="EMBL/GenBank/DDBJ databases">
        <title>Classification of alakaliphilic streptomycetes isolated from an alkaline soil next to Lonar Crater, India and a proposal for the recognition of Streptomyces alkaliterrae sp. nov.</title>
        <authorList>
            <person name="Golinska P."/>
        </authorList>
    </citation>
    <scope>NUCLEOTIDE SEQUENCE [LARGE SCALE GENOMIC DNA]</scope>
    <source>
        <strain evidence="4">OF8</strain>
    </source>
</reference>
<dbReference type="Proteomes" id="UP000517765">
    <property type="component" value="Unassembled WGS sequence"/>
</dbReference>
<keyword evidence="1" id="KW-0472">Membrane</keyword>
<comment type="caution">
    <text evidence="3">The sequence shown here is derived from an EMBL/GenBank/DDBJ whole genome shotgun (WGS) entry which is preliminary data.</text>
</comment>
<keyword evidence="1" id="KW-1133">Transmembrane helix</keyword>
<evidence type="ECO:0000313" key="3">
    <source>
        <dbReference type="EMBL" id="MBB1258335.1"/>
    </source>
</evidence>
<name>A0A7W3WU57_9ACTN</name>
<protein>
    <submittedName>
        <fullName evidence="3">Pilus assembly protein</fullName>
    </submittedName>
</protein>
<evidence type="ECO:0000313" key="4">
    <source>
        <dbReference type="Proteomes" id="UP000517765"/>
    </source>
</evidence>
<accession>A0A7W3WU57</accession>